<comment type="similarity">
    <text evidence="3 10">Belongs to the FKBP-type PPIase family.</text>
</comment>
<organism evidence="12 13">
    <name type="scientific">Hydrogenovibrio thermophilus</name>
    <dbReference type="NCBI Taxonomy" id="265883"/>
    <lineage>
        <taxon>Bacteria</taxon>
        <taxon>Pseudomonadati</taxon>
        <taxon>Pseudomonadota</taxon>
        <taxon>Gammaproteobacteria</taxon>
        <taxon>Thiotrichales</taxon>
        <taxon>Piscirickettsiaceae</taxon>
        <taxon>Hydrogenovibrio</taxon>
    </lineage>
</organism>
<sequence length="141" mass="15987">MRIKKGSEVTFHYELRNEKGDLLDSTFGGEPVHYVHGEGEIVEGLEEFLEGEEPGFEAKVEIPPEKGYGTTREDLIVYASPENFDDQVEIKIGEVVETEDPEGNMIQFRIVEVDEDKVYLDGNHPLANQTLEYRVEVVEVA</sequence>
<comment type="function">
    <text evidence="8">Also involved in hydrogenase metallocenter assembly, probably by participating in the nickel insertion step. This function in hydrogenase biosynthesis requires chaperone activity and the presence of the metal-binding domain, but not PPIase activity.</text>
</comment>
<evidence type="ECO:0000256" key="4">
    <source>
        <dbReference type="ARBA" id="ARBA00022490"/>
    </source>
</evidence>
<evidence type="ECO:0000256" key="6">
    <source>
        <dbReference type="ARBA" id="ARBA00023186"/>
    </source>
</evidence>
<dbReference type="PANTHER" id="PTHR47861">
    <property type="entry name" value="FKBP-TYPE PEPTIDYL-PROLYL CIS-TRANS ISOMERASE SLYD"/>
    <property type="match status" value="1"/>
</dbReference>
<keyword evidence="5 9" id="KW-0697">Rotamase</keyword>
<dbReference type="Gene3D" id="3.10.50.40">
    <property type="match status" value="1"/>
</dbReference>
<proteinExistence type="inferred from homology"/>
<accession>A0A410H2I0</accession>
<dbReference type="EC" id="5.2.1.8" evidence="10"/>
<dbReference type="InterPro" id="IPR001179">
    <property type="entry name" value="PPIase_FKBP_dom"/>
</dbReference>
<dbReference type="GO" id="GO:0005737">
    <property type="term" value="C:cytoplasm"/>
    <property type="evidence" value="ECO:0007669"/>
    <property type="project" value="UniProtKB-SubCell"/>
</dbReference>
<dbReference type="PANTHER" id="PTHR47861:SF3">
    <property type="entry name" value="FKBP-TYPE PEPTIDYL-PROLYL CIS-TRANS ISOMERASE SLYD"/>
    <property type="match status" value="1"/>
</dbReference>
<comment type="subcellular location">
    <subcellularLocation>
        <location evidence="2">Cytoplasm</location>
    </subcellularLocation>
</comment>
<evidence type="ECO:0000256" key="5">
    <source>
        <dbReference type="ARBA" id="ARBA00023110"/>
    </source>
</evidence>
<gene>
    <name evidence="12" type="ORF">EPV75_05190</name>
</gene>
<dbReference type="SUPFAM" id="SSF54534">
    <property type="entry name" value="FKBP-like"/>
    <property type="match status" value="1"/>
</dbReference>
<dbReference type="RefSeq" id="WP_127119890.1">
    <property type="nucleotide sequence ID" value="NZ_CP035033.1"/>
</dbReference>
<dbReference type="KEGG" id="htr:EPV75_05190"/>
<dbReference type="GO" id="GO:0003755">
    <property type="term" value="F:peptidyl-prolyl cis-trans isomerase activity"/>
    <property type="evidence" value="ECO:0007669"/>
    <property type="project" value="UniProtKB-UniRule"/>
</dbReference>
<evidence type="ECO:0000313" key="13">
    <source>
        <dbReference type="Proteomes" id="UP000285478"/>
    </source>
</evidence>
<comment type="catalytic activity">
    <reaction evidence="1 9 10">
        <text>[protein]-peptidylproline (omega=180) = [protein]-peptidylproline (omega=0)</text>
        <dbReference type="Rhea" id="RHEA:16237"/>
        <dbReference type="Rhea" id="RHEA-COMP:10747"/>
        <dbReference type="Rhea" id="RHEA-COMP:10748"/>
        <dbReference type="ChEBI" id="CHEBI:83833"/>
        <dbReference type="ChEBI" id="CHEBI:83834"/>
        <dbReference type="EC" id="5.2.1.8"/>
    </reaction>
</comment>
<dbReference type="Pfam" id="PF00254">
    <property type="entry name" value="FKBP_C"/>
    <property type="match status" value="1"/>
</dbReference>
<evidence type="ECO:0000256" key="1">
    <source>
        <dbReference type="ARBA" id="ARBA00000971"/>
    </source>
</evidence>
<evidence type="ECO:0000256" key="7">
    <source>
        <dbReference type="ARBA" id="ARBA00023235"/>
    </source>
</evidence>
<dbReference type="GO" id="GO:0042026">
    <property type="term" value="P:protein refolding"/>
    <property type="evidence" value="ECO:0007669"/>
    <property type="project" value="UniProtKB-ARBA"/>
</dbReference>
<dbReference type="PROSITE" id="PS50059">
    <property type="entry name" value="FKBP_PPIASE"/>
    <property type="match status" value="1"/>
</dbReference>
<feature type="domain" description="PPIase FKBP-type" evidence="11">
    <location>
        <begin position="6"/>
        <end position="96"/>
    </location>
</feature>
<reference evidence="12 13" key="1">
    <citation type="journal article" date="2018" name="Environ. Microbiol.">
        <title>Genomes of ubiquitous marine and hypersaline Hydrogenovibrio, Thiomicrorhabdus and Thiomicrospira spp. encode a diversity of mechanisms to sustain chemolithoautotrophy in heterogeneous environments.</title>
        <authorList>
            <person name="Scott K.M."/>
            <person name="Williams J."/>
            <person name="Porter C.M.B."/>
            <person name="Russel S."/>
            <person name="Harmer T.L."/>
            <person name="Paul J.H."/>
            <person name="Antonen K.M."/>
            <person name="Bridges M.K."/>
            <person name="Camper G.J."/>
            <person name="Campla C.K."/>
            <person name="Casella L.G."/>
            <person name="Chase E."/>
            <person name="Conrad J.W."/>
            <person name="Cruz M.C."/>
            <person name="Dunlap D.S."/>
            <person name="Duran L."/>
            <person name="Fahsbender E.M."/>
            <person name="Goldsmith D.B."/>
            <person name="Keeley R.F."/>
            <person name="Kondoff M.R."/>
            <person name="Kussy B.I."/>
            <person name="Lane M.K."/>
            <person name="Lawler S."/>
            <person name="Leigh B.A."/>
            <person name="Lewis C."/>
            <person name="Lostal L.M."/>
            <person name="Marking D."/>
            <person name="Mancera P.A."/>
            <person name="McClenthan E.C."/>
            <person name="McIntyre E.A."/>
            <person name="Mine J.A."/>
            <person name="Modi S."/>
            <person name="Moore B.D."/>
            <person name="Morgan W.A."/>
            <person name="Nelson K.M."/>
            <person name="Nguyen K.N."/>
            <person name="Ogburn N."/>
            <person name="Parrino D.G."/>
            <person name="Pedapudi A.D."/>
            <person name="Pelham R.P."/>
            <person name="Preece A.M."/>
            <person name="Rampersad E.A."/>
            <person name="Richardson J.C."/>
            <person name="Rodgers C.M."/>
            <person name="Schaffer B.L."/>
            <person name="Sheridan N.E."/>
            <person name="Solone M.R."/>
            <person name="Staley Z.R."/>
            <person name="Tabuchi M."/>
            <person name="Waide R.J."/>
            <person name="Wanjugi P.W."/>
            <person name="Young S."/>
            <person name="Clum A."/>
            <person name="Daum C."/>
            <person name="Huntemann M."/>
            <person name="Ivanova N."/>
            <person name="Kyrpides N."/>
            <person name="Mikhailova N."/>
            <person name="Palaniappan K."/>
            <person name="Pillay M."/>
            <person name="Reddy T.B.K."/>
            <person name="Shapiro N."/>
            <person name="Stamatis D."/>
            <person name="Varghese N."/>
            <person name="Woyke T."/>
            <person name="Boden R."/>
            <person name="Freyermuth S.K."/>
            <person name="Kerfeld C.A."/>
        </authorList>
    </citation>
    <scope>NUCLEOTIDE SEQUENCE [LARGE SCALE GENOMIC DNA]</scope>
    <source>
        <strain evidence="12 13">JR-2</strain>
    </source>
</reference>
<evidence type="ECO:0000256" key="3">
    <source>
        <dbReference type="ARBA" id="ARBA00006577"/>
    </source>
</evidence>
<evidence type="ECO:0000256" key="10">
    <source>
        <dbReference type="RuleBase" id="RU003915"/>
    </source>
</evidence>
<keyword evidence="7 9" id="KW-0413">Isomerase</keyword>
<evidence type="ECO:0000256" key="9">
    <source>
        <dbReference type="PROSITE-ProRule" id="PRU00277"/>
    </source>
</evidence>
<dbReference type="InterPro" id="IPR046357">
    <property type="entry name" value="PPIase_dom_sf"/>
</dbReference>
<evidence type="ECO:0000256" key="2">
    <source>
        <dbReference type="ARBA" id="ARBA00004496"/>
    </source>
</evidence>
<evidence type="ECO:0000256" key="8">
    <source>
        <dbReference type="ARBA" id="ARBA00037071"/>
    </source>
</evidence>
<protein>
    <recommendedName>
        <fullName evidence="10">Peptidyl-prolyl cis-trans isomerase</fullName>
        <ecNumber evidence="10">5.2.1.8</ecNumber>
    </recommendedName>
</protein>
<name>A0A410H2I0_9GAMM</name>
<dbReference type="Proteomes" id="UP000285478">
    <property type="component" value="Chromosome"/>
</dbReference>
<evidence type="ECO:0000313" key="12">
    <source>
        <dbReference type="EMBL" id="QAB15106.1"/>
    </source>
</evidence>
<keyword evidence="4" id="KW-0963">Cytoplasm</keyword>
<dbReference type="AlphaFoldDB" id="A0A410H2I0"/>
<evidence type="ECO:0000259" key="11">
    <source>
        <dbReference type="PROSITE" id="PS50059"/>
    </source>
</evidence>
<keyword evidence="6" id="KW-0143">Chaperone</keyword>
<keyword evidence="13" id="KW-1185">Reference proteome</keyword>
<dbReference type="EMBL" id="CP035033">
    <property type="protein sequence ID" value="QAB15106.1"/>
    <property type="molecule type" value="Genomic_DNA"/>
</dbReference>